<evidence type="ECO:0000256" key="5">
    <source>
        <dbReference type="ARBA" id="ARBA00022692"/>
    </source>
</evidence>
<dbReference type="FunFam" id="1.20.1560.10:FF:000096">
    <property type="entry name" value="ABC transporter related"/>
    <property type="match status" value="1"/>
</dbReference>
<dbReference type="CDD" id="cd04479">
    <property type="entry name" value="RPA3"/>
    <property type="match status" value="1"/>
</dbReference>
<keyword evidence="4" id="KW-0813">Transport</keyword>
<dbReference type="GO" id="GO:0031981">
    <property type="term" value="C:nuclear lumen"/>
    <property type="evidence" value="ECO:0007669"/>
    <property type="project" value="UniProtKB-ARBA"/>
</dbReference>
<dbReference type="CDD" id="cd07346">
    <property type="entry name" value="ABC_6TM_exporters"/>
    <property type="match status" value="1"/>
</dbReference>
<protein>
    <submittedName>
        <fullName evidence="14">ABC transporter B family member 29</fullName>
    </submittedName>
</protein>
<dbReference type="InterPro" id="IPR011527">
    <property type="entry name" value="ABC1_TM_dom"/>
</dbReference>
<evidence type="ECO:0000256" key="3">
    <source>
        <dbReference type="ARBA" id="ARBA00009761"/>
    </source>
</evidence>
<dbReference type="InterPro" id="IPR013970">
    <property type="entry name" value="Rfa2"/>
</dbReference>
<evidence type="ECO:0000313" key="15">
    <source>
        <dbReference type="EMBL" id="KAL2481676.1"/>
    </source>
</evidence>
<evidence type="ECO:0000256" key="4">
    <source>
        <dbReference type="ARBA" id="ARBA00022448"/>
    </source>
</evidence>
<dbReference type="SUPFAM" id="SSF52540">
    <property type="entry name" value="P-loop containing nucleoside triphosphate hydrolases"/>
    <property type="match status" value="1"/>
</dbReference>
<evidence type="ECO:0000259" key="13">
    <source>
        <dbReference type="PROSITE" id="PS50929"/>
    </source>
</evidence>
<organism evidence="14 16">
    <name type="scientific">Abeliophyllum distichum</name>
    <dbReference type="NCBI Taxonomy" id="126358"/>
    <lineage>
        <taxon>Eukaryota</taxon>
        <taxon>Viridiplantae</taxon>
        <taxon>Streptophyta</taxon>
        <taxon>Embryophyta</taxon>
        <taxon>Tracheophyta</taxon>
        <taxon>Spermatophyta</taxon>
        <taxon>Magnoliopsida</taxon>
        <taxon>eudicotyledons</taxon>
        <taxon>Gunneridae</taxon>
        <taxon>Pentapetalae</taxon>
        <taxon>asterids</taxon>
        <taxon>lamiids</taxon>
        <taxon>Lamiales</taxon>
        <taxon>Oleaceae</taxon>
        <taxon>Forsythieae</taxon>
        <taxon>Abeliophyllum</taxon>
    </lineage>
</organism>
<dbReference type="EMBL" id="JBFOLK010000010">
    <property type="protein sequence ID" value="KAL2481676.1"/>
    <property type="molecule type" value="Genomic_DNA"/>
</dbReference>
<dbReference type="InterPro" id="IPR027417">
    <property type="entry name" value="P-loop_NTPase"/>
</dbReference>
<evidence type="ECO:0000256" key="6">
    <source>
        <dbReference type="ARBA" id="ARBA00022741"/>
    </source>
</evidence>
<evidence type="ECO:0000256" key="11">
    <source>
        <dbReference type="SAM" id="Phobius"/>
    </source>
</evidence>
<reference evidence="14" key="1">
    <citation type="submission" date="2024-07" db="EMBL/GenBank/DDBJ databases">
        <title>Two chromosome-level genome assemblies of Korean endemic species Abeliophyllum distichum and Forsythia ovata (Oleaceae).</title>
        <authorList>
            <person name="Mun J.H."/>
        </authorList>
    </citation>
    <scope>NUCLEOTIDE SEQUENCE</scope>
    <source>
        <strain evidence="14">KNKB198505000391</strain>
        <tissue evidence="14">Leaf</tissue>
    </source>
</reference>
<dbReference type="Gene3D" id="1.20.1560.10">
    <property type="entry name" value="ABC transporter type 1, transmembrane domain"/>
    <property type="match status" value="1"/>
</dbReference>
<dbReference type="PANTHER" id="PTHR24221">
    <property type="entry name" value="ATP-BINDING CASSETTE SUB-FAMILY B"/>
    <property type="match status" value="1"/>
</dbReference>
<dbReference type="Pfam" id="PF08661">
    <property type="entry name" value="Rep_fac-A_3"/>
    <property type="match status" value="1"/>
</dbReference>
<comment type="caution">
    <text evidence="14">The sequence shown here is derived from an EMBL/GenBank/DDBJ whole genome shotgun (WGS) entry which is preliminary data.</text>
</comment>
<dbReference type="SUPFAM" id="SSF90123">
    <property type="entry name" value="ABC transporter transmembrane region"/>
    <property type="match status" value="1"/>
</dbReference>
<keyword evidence="9 11" id="KW-0472">Membrane</keyword>
<evidence type="ECO:0000259" key="12">
    <source>
        <dbReference type="PROSITE" id="PS50893"/>
    </source>
</evidence>
<keyword evidence="5 11" id="KW-0812">Transmembrane</keyword>
<feature type="domain" description="ABC transmembrane type-1" evidence="13">
    <location>
        <begin position="120"/>
        <end position="364"/>
    </location>
</feature>
<evidence type="ECO:0000313" key="16">
    <source>
        <dbReference type="Proteomes" id="UP001604336"/>
    </source>
</evidence>
<dbReference type="InterPro" id="IPR003439">
    <property type="entry name" value="ABC_transporter-like_ATP-bd"/>
</dbReference>
<accession>A0ABD1R0M0</accession>
<evidence type="ECO:0000256" key="1">
    <source>
        <dbReference type="ARBA" id="ARBA00004123"/>
    </source>
</evidence>
<gene>
    <name evidence="14" type="ORF">Adt_34630</name>
    <name evidence="15" type="ORF">Adt_34642</name>
</gene>
<dbReference type="InterPro" id="IPR039421">
    <property type="entry name" value="Type_1_exporter"/>
</dbReference>
<dbReference type="PROSITE" id="PS00211">
    <property type="entry name" value="ABC_TRANSPORTER_1"/>
    <property type="match status" value="1"/>
</dbReference>
<keyword evidence="16" id="KW-1185">Reference proteome</keyword>
<dbReference type="InterPro" id="IPR036640">
    <property type="entry name" value="ABC1_TM_sf"/>
</dbReference>
<dbReference type="InterPro" id="IPR012340">
    <property type="entry name" value="NA-bd_OB-fold"/>
</dbReference>
<dbReference type="InterPro" id="IPR017871">
    <property type="entry name" value="ABC_transporter-like_CS"/>
</dbReference>
<dbReference type="Gene3D" id="2.40.50.140">
    <property type="entry name" value="Nucleic acid-binding proteins"/>
    <property type="match status" value="1"/>
</dbReference>
<dbReference type="Pfam" id="PF00005">
    <property type="entry name" value="ABC_tran"/>
    <property type="match status" value="1"/>
</dbReference>
<evidence type="ECO:0000256" key="2">
    <source>
        <dbReference type="ARBA" id="ARBA00004141"/>
    </source>
</evidence>
<keyword evidence="6" id="KW-0547">Nucleotide-binding</keyword>
<dbReference type="Proteomes" id="UP001604336">
    <property type="component" value="Unassembled WGS sequence"/>
</dbReference>
<evidence type="ECO:0000256" key="10">
    <source>
        <dbReference type="ARBA" id="ARBA00023242"/>
    </source>
</evidence>
<dbReference type="PROSITE" id="PS50929">
    <property type="entry name" value="ABC_TM1F"/>
    <property type="match status" value="1"/>
</dbReference>
<evidence type="ECO:0000256" key="8">
    <source>
        <dbReference type="ARBA" id="ARBA00022989"/>
    </source>
</evidence>
<comment type="subcellular location">
    <subcellularLocation>
        <location evidence="2">Membrane</location>
        <topology evidence="2">Multi-pass membrane protein</topology>
    </subcellularLocation>
    <subcellularLocation>
        <location evidence="1">Nucleus</location>
    </subcellularLocation>
</comment>
<dbReference type="PANTHER" id="PTHR24221:SF630">
    <property type="entry name" value="ABC TRANSPORTER B FAMILY MEMBER 29, CHLOROPLASTIC"/>
    <property type="match status" value="1"/>
</dbReference>
<dbReference type="GO" id="GO:0005524">
    <property type="term" value="F:ATP binding"/>
    <property type="evidence" value="ECO:0007669"/>
    <property type="project" value="UniProtKB-KW"/>
</dbReference>
<feature type="transmembrane region" description="Helical" evidence="11">
    <location>
        <begin position="305"/>
        <end position="329"/>
    </location>
</feature>
<dbReference type="GO" id="GO:0016020">
    <property type="term" value="C:membrane"/>
    <property type="evidence" value="ECO:0007669"/>
    <property type="project" value="UniProtKB-SubCell"/>
</dbReference>
<dbReference type="FunFam" id="3.40.50.300:FF:001371">
    <property type="entry name" value="ABC transporter ATP-binding protein"/>
    <property type="match status" value="1"/>
</dbReference>
<feature type="domain" description="ABC transporter" evidence="12">
    <location>
        <begin position="398"/>
        <end position="635"/>
    </location>
</feature>
<evidence type="ECO:0000256" key="7">
    <source>
        <dbReference type="ARBA" id="ARBA00022840"/>
    </source>
</evidence>
<dbReference type="Pfam" id="PF00664">
    <property type="entry name" value="ABC_membrane"/>
    <property type="match status" value="1"/>
</dbReference>
<keyword evidence="10" id="KW-0539">Nucleus</keyword>
<comment type="similarity">
    <text evidence="3">Belongs to the replication factor A protein 3 family.</text>
</comment>
<feature type="transmembrane region" description="Helical" evidence="11">
    <location>
        <begin position="335"/>
        <end position="352"/>
    </location>
</feature>
<dbReference type="AlphaFoldDB" id="A0ABD1R0M0"/>
<proteinExistence type="inferred from homology"/>
<keyword evidence="8 11" id="KW-1133">Transmembrane helix</keyword>
<dbReference type="EMBL" id="JBFOLK010000010">
    <property type="protein sequence ID" value="KAL2481664.1"/>
    <property type="molecule type" value="Genomic_DNA"/>
</dbReference>
<sequence length="767" mass="84471">MVFLFHLPQSHPTSLFHLQINSTYTSNTSNANRFSISYCKSSSTLTTTAASTSPNGRPPPIKFTSLISLKPYLQSDWRPILSGWLCSAVSVYSLSKIVPLVGKFPSLMTAANPMNFRREGLVLGVFVLVRIIASYLQQAFLWEAALNCVYKIRVYVFNRVLQRDLGFFEGENGVLPGDVAYRITAEASDVGDTVYSLLDTIVPSTLQFAAMATQMLIASPTLSLISALVIPSMAFITGYLGEKLREISNEAHLSIAALSAYLNEVLPSILFVKANNAESCESIRFQSLASTHLSAHLRKKKMKGFIPHIVQIMYFGVLFALGVASLVISRGNFDYSAIFSFITSLVLLIQPIQGVGKAYNELKEGEPAIERLFSLTMFKSQVIEEPDAVELGPVTGEVKFCGVSFKYGDGIPFVLDGLDLHVKAGETISLVGPSGGGKTTLVKLLLRLYDPLVGSIFIDGIDIQSVRLESLRRHVGLVSQDTTLFAGTIAENIGYRDLMTGIDMRKVELAAQTANADEFIKNLPKRYETNVGPRGSNFSGGQKQRLVIARALYQNPSILILDEATSALDSRSELLVRQALQHLMQNRTVLVIAHRLETVLMAERVFLLNDGKLQEVNRSSLMDELHGVFQVSVSLLFYPNELFINFCRIKEKGDILFLKEMDTSNPAVFVNAELLRMHVGRRVRAVIQVLRSDGGGTVVGKSTDEQQLVIKGHPPGPLSTFVEVIGIADSNQSIRAEIWTNFGDTLDTASYNQVCQLANGDYKHLFI</sequence>
<dbReference type="SMART" id="SM00382">
    <property type="entry name" value="AAA"/>
    <property type="match status" value="1"/>
</dbReference>
<dbReference type="SUPFAM" id="SSF50249">
    <property type="entry name" value="Nucleic acid-binding proteins"/>
    <property type="match status" value="1"/>
</dbReference>
<reference evidence="16" key="2">
    <citation type="submission" date="2024-07" db="EMBL/GenBank/DDBJ databases">
        <title>Two chromosome-level genome assemblies of Korean endemic species Abeliophyllum distichum and Forsythia ovata (Oleaceae).</title>
        <authorList>
            <person name="Jang H."/>
        </authorList>
    </citation>
    <scope>NUCLEOTIDE SEQUENCE [LARGE SCALE GENOMIC DNA]</scope>
</reference>
<dbReference type="PROSITE" id="PS50893">
    <property type="entry name" value="ABC_TRANSPORTER_2"/>
    <property type="match status" value="1"/>
</dbReference>
<dbReference type="InterPro" id="IPR003593">
    <property type="entry name" value="AAA+_ATPase"/>
</dbReference>
<keyword evidence="7" id="KW-0067">ATP-binding</keyword>
<evidence type="ECO:0000256" key="9">
    <source>
        <dbReference type="ARBA" id="ARBA00023136"/>
    </source>
</evidence>
<dbReference type="Gene3D" id="3.40.50.300">
    <property type="entry name" value="P-loop containing nucleotide triphosphate hydrolases"/>
    <property type="match status" value="1"/>
</dbReference>
<evidence type="ECO:0000313" key="14">
    <source>
        <dbReference type="EMBL" id="KAL2481664.1"/>
    </source>
</evidence>
<name>A0ABD1R0M0_9LAMI</name>